<keyword evidence="4" id="KW-1005">Bacterial flagellum biogenesis</keyword>
<comment type="caution">
    <text evidence="8">The sequence shown here is derived from an EMBL/GenBank/DDBJ whole genome shotgun (WGS) entry which is preliminary data.</text>
</comment>
<evidence type="ECO:0000256" key="2">
    <source>
        <dbReference type="ARBA" id="ARBA00017823"/>
    </source>
</evidence>
<keyword evidence="9" id="KW-1185">Reference proteome</keyword>
<evidence type="ECO:0000256" key="6">
    <source>
        <dbReference type="ARBA" id="ARBA00023163"/>
    </source>
</evidence>
<feature type="domain" description="Anti-sigma-28 factor FlgM C-terminal" evidence="7">
    <location>
        <begin position="33"/>
        <end position="84"/>
    </location>
</feature>
<name>A0ABS4F1A2_9CLOT</name>
<dbReference type="Pfam" id="PF04316">
    <property type="entry name" value="FlgM"/>
    <property type="match status" value="1"/>
</dbReference>
<protein>
    <recommendedName>
        <fullName evidence="2">Negative regulator of flagellin synthesis</fullName>
    </recommendedName>
</protein>
<proteinExistence type="inferred from homology"/>
<dbReference type="InterPro" id="IPR031316">
    <property type="entry name" value="FlgM_C"/>
</dbReference>
<keyword evidence="8" id="KW-0282">Flagellum</keyword>
<organism evidence="8 9">
    <name type="scientific">Clostridium moniliforme</name>
    <dbReference type="NCBI Taxonomy" id="39489"/>
    <lineage>
        <taxon>Bacteria</taxon>
        <taxon>Bacillati</taxon>
        <taxon>Bacillota</taxon>
        <taxon>Clostridia</taxon>
        <taxon>Eubacteriales</taxon>
        <taxon>Clostridiaceae</taxon>
        <taxon>Clostridium</taxon>
    </lineage>
</organism>
<keyword evidence="3" id="KW-0678">Repressor</keyword>
<dbReference type="InterPro" id="IPR035890">
    <property type="entry name" value="Anti-sigma-28_factor_FlgM_sf"/>
</dbReference>
<keyword evidence="6" id="KW-0804">Transcription</keyword>
<keyword evidence="8" id="KW-0966">Cell projection</keyword>
<evidence type="ECO:0000256" key="1">
    <source>
        <dbReference type="ARBA" id="ARBA00005322"/>
    </source>
</evidence>
<dbReference type="SUPFAM" id="SSF101498">
    <property type="entry name" value="Anti-sigma factor FlgM"/>
    <property type="match status" value="1"/>
</dbReference>
<keyword evidence="5" id="KW-0805">Transcription regulation</keyword>
<accession>A0ABS4F1A2</accession>
<evidence type="ECO:0000313" key="8">
    <source>
        <dbReference type="EMBL" id="MBP1890038.1"/>
    </source>
</evidence>
<gene>
    <name evidence="8" type="ORF">J2Z53_001622</name>
</gene>
<evidence type="ECO:0000256" key="5">
    <source>
        <dbReference type="ARBA" id="ARBA00023015"/>
    </source>
</evidence>
<dbReference type="Proteomes" id="UP000783390">
    <property type="component" value="Unassembled WGS sequence"/>
</dbReference>
<dbReference type="RefSeq" id="WP_209796959.1">
    <property type="nucleotide sequence ID" value="NZ_JAGGJZ010000004.1"/>
</dbReference>
<comment type="similarity">
    <text evidence="1">Belongs to the FlgM family.</text>
</comment>
<keyword evidence="8" id="KW-0969">Cilium</keyword>
<evidence type="ECO:0000256" key="4">
    <source>
        <dbReference type="ARBA" id="ARBA00022795"/>
    </source>
</evidence>
<dbReference type="EMBL" id="JAGGJZ010000004">
    <property type="protein sequence ID" value="MBP1890038.1"/>
    <property type="molecule type" value="Genomic_DNA"/>
</dbReference>
<dbReference type="NCBIfam" id="TIGR03824">
    <property type="entry name" value="FlgM_jcvi"/>
    <property type="match status" value="1"/>
</dbReference>
<reference evidence="8 9" key="1">
    <citation type="submission" date="2021-03" db="EMBL/GenBank/DDBJ databases">
        <title>Genomic Encyclopedia of Type Strains, Phase IV (KMG-IV): sequencing the most valuable type-strain genomes for metagenomic binning, comparative biology and taxonomic classification.</title>
        <authorList>
            <person name="Goeker M."/>
        </authorList>
    </citation>
    <scope>NUCLEOTIDE SEQUENCE [LARGE SCALE GENOMIC DNA]</scope>
    <source>
        <strain evidence="8 9">DSM 3984</strain>
    </source>
</reference>
<sequence>MKIDSIRRNNMINVYKKQKNYENKTVTKREMKDKVEISDAAKYLNKIVNDNENINLDKINDIKNRINNGTYKIDSKKIAKKMLESIKGE</sequence>
<evidence type="ECO:0000256" key="3">
    <source>
        <dbReference type="ARBA" id="ARBA00022491"/>
    </source>
</evidence>
<evidence type="ECO:0000259" key="7">
    <source>
        <dbReference type="Pfam" id="PF04316"/>
    </source>
</evidence>
<dbReference type="InterPro" id="IPR007412">
    <property type="entry name" value="FlgM"/>
</dbReference>
<evidence type="ECO:0000313" key="9">
    <source>
        <dbReference type="Proteomes" id="UP000783390"/>
    </source>
</evidence>